<feature type="domain" description="Tail sheath protein C-terminal" evidence="4">
    <location>
        <begin position="293"/>
        <end position="396"/>
    </location>
</feature>
<reference evidence="5 6" key="1">
    <citation type="submission" date="2023-07" db="EMBL/GenBank/DDBJ databases">
        <title>Sorghum-associated microbial communities from plants grown in Nebraska, USA.</title>
        <authorList>
            <person name="Schachtman D."/>
        </authorList>
    </citation>
    <scope>NUCLEOTIDE SEQUENCE [LARGE SCALE GENOMIC DNA]</scope>
    <source>
        <strain evidence="5 6">DS2154</strain>
    </source>
</reference>
<comment type="caution">
    <text evidence="5">The sequence shown here is derived from an EMBL/GenBank/DDBJ whole genome shotgun (WGS) entry which is preliminary data.</text>
</comment>
<accession>A0ABU1N4I2</accession>
<evidence type="ECO:0000256" key="1">
    <source>
        <dbReference type="ARBA" id="ARBA00008005"/>
    </source>
</evidence>
<dbReference type="EMBL" id="JAVDRL010000012">
    <property type="protein sequence ID" value="MDR6533344.1"/>
    <property type="molecule type" value="Genomic_DNA"/>
</dbReference>
<dbReference type="Gene3D" id="3.40.50.11780">
    <property type="match status" value="1"/>
</dbReference>
<evidence type="ECO:0000259" key="4">
    <source>
        <dbReference type="Pfam" id="PF17482"/>
    </source>
</evidence>
<gene>
    <name evidence="5" type="ORF">J2800_004106</name>
</gene>
<organism evidence="5 6">
    <name type="scientific">Caulobacter rhizosphaerae</name>
    <dbReference type="NCBI Taxonomy" id="2010972"/>
    <lineage>
        <taxon>Bacteria</taxon>
        <taxon>Pseudomonadati</taxon>
        <taxon>Pseudomonadota</taxon>
        <taxon>Alphaproteobacteria</taxon>
        <taxon>Caulobacterales</taxon>
        <taxon>Caulobacteraceae</taxon>
        <taxon>Caulobacter</taxon>
    </lineage>
</organism>
<keyword evidence="6" id="KW-1185">Reference proteome</keyword>
<evidence type="ECO:0000256" key="2">
    <source>
        <dbReference type="SAM" id="MobiDB-lite"/>
    </source>
</evidence>
<dbReference type="Pfam" id="PF04984">
    <property type="entry name" value="Phage_sheath_1"/>
    <property type="match status" value="1"/>
</dbReference>
<evidence type="ECO:0000313" key="5">
    <source>
        <dbReference type="EMBL" id="MDR6533344.1"/>
    </source>
</evidence>
<feature type="region of interest" description="Disordered" evidence="2">
    <location>
        <begin position="157"/>
        <end position="193"/>
    </location>
</feature>
<dbReference type="InterPro" id="IPR020287">
    <property type="entry name" value="Tail_sheath_C"/>
</dbReference>
<feature type="domain" description="Tail sheath protein subtilisin-like" evidence="3">
    <location>
        <begin position="102"/>
        <end position="288"/>
    </location>
</feature>
<dbReference type="InterPro" id="IPR035089">
    <property type="entry name" value="Phage_sheath_subtilisin"/>
</dbReference>
<feature type="compositionally biased region" description="Low complexity" evidence="2">
    <location>
        <begin position="171"/>
        <end position="180"/>
    </location>
</feature>
<proteinExistence type="inferred from homology"/>
<comment type="similarity">
    <text evidence="1">Belongs to the myoviridae tail sheath protein family.</text>
</comment>
<dbReference type="Proteomes" id="UP001262754">
    <property type="component" value="Unassembled WGS sequence"/>
</dbReference>
<dbReference type="RefSeq" id="WP_056753841.1">
    <property type="nucleotide sequence ID" value="NZ_BMLD01000001.1"/>
</dbReference>
<dbReference type="PANTHER" id="PTHR35861:SF1">
    <property type="entry name" value="PHAGE TAIL SHEATH PROTEIN"/>
    <property type="match status" value="1"/>
</dbReference>
<evidence type="ECO:0000259" key="3">
    <source>
        <dbReference type="Pfam" id="PF04984"/>
    </source>
</evidence>
<name>A0ABU1N4I2_9CAUL</name>
<dbReference type="Pfam" id="PF17482">
    <property type="entry name" value="Phage_sheath_1C"/>
    <property type="match status" value="1"/>
</dbReference>
<dbReference type="PANTHER" id="PTHR35861">
    <property type="match status" value="1"/>
</dbReference>
<evidence type="ECO:0000313" key="6">
    <source>
        <dbReference type="Proteomes" id="UP001262754"/>
    </source>
</evidence>
<protein>
    <submittedName>
        <fullName evidence="5">Phage tail sheath protein FI</fullName>
    </submittedName>
</protein>
<dbReference type="InterPro" id="IPR052042">
    <property type="entry name" value="Tail_sheath_structural"/>
</dbReference>
<sequence length="407" mass="43264">MPSYLSPGVYVEEIDSGTRPIEAVGTSTAGFVGTAPNPDAFIDEAVAINNWSEFRRRYVRDGDKGTDLANAVYGFFLNGGSRCYVVNTKADGAIAGKGRGLDALAAIDEIAIIAAPGRTDPASHGALLDAAESLKDRVAILDAPPRVDDVEVLTRAADGSAAPSPTPAVEGDAAPAAPRGRGPKPGLRPRDSDGGYGACYFPWLRGRDAVDPDSLAQIPPSGHMAGIYARTDSERGVHKAPANVTIRGVEGLTQMLSRAEQDVLNPVGVNCIRFFTREGVRVWGARTLAPSASNWRYLNVRRLFNMIEESIAISTRWVVFEPNAGPLWKDIQRDVGAFLTLLWRQGALAGARPEDAFFVKCDAETNPPEVVDAGQVVVVIGIAPVKPAEFVIFRIGQTAVGSTVETA</sequence>